<dbReference type="RefSeq" id="WP_253077276.1">
    <property type="nucleotide sequence ID" value="NZ_JAMXWN010000018.1"/>
</dbReference>
<reference evidence="2" key="1">
    <citation type="journal article" date="2019" name="Int. J. Syst. Evol. Microbiol.">
        <title>The Global Catalogue of Microorganisms (GCM) 10K type strain sequencing project: providing services to taxonomists for standard genome sequencing and annotation.</title>
        <authorList>
            <consortium name="The Broad Institute Genomics Platform"/>
            <consortium name="The Broad Institute Genome Sequencing Center for Infectious Disease"/>
            <person name="Wu L."/>
            <person name="Ma J."/>
        </authorList>
    </citation>
    <scope>NUCLEOTIDE SEQUENCE [LARGE SCALE GENOMIC DNA]</scope>
    <source>
        <strain evidence="2">CCUG 42001</strain>
    </source>
</reference>
<organism evidence="1 2">
    <name type="scientific">Sporolactobacillus kofuensis</name>
    <dbReference type="NCBI Taxonomy" id="269672"/>
    <lineage>
        <taxon>Bacteria</taxon>
        <taxon>Bacillati</taxon>
        <taxon>Bacillota</taxon>
        <taxon>Bacilli</taxon>
        <taxon>Bacillales</taxon>
        <taxon>Sporolactobacillaceae</taxon>
        <taxon>Sporolactobacillus</taxon>
    </lineage>
</organism>
<accession>A0ABW1WJJ4</accession>
<sequence>MQTSSIVQSYINRTETFKDAFSNKWSFISFEDAGEDWQESRKFRCQCGRTLKYRYTLKYEGSLEELSSMLTNDQKKEIENNGNLIYFGETCFGHKILGLSQDKSDKLEKSVRHIRNLTSKYNDDEAVKRALNAQRSLIEALRAVHAKIPVETELMDKQDIPLMKDQLDELKEIRQEYLKKQKAKEQSVATALDQQGDDSWTAFQNFARGTELAHTTEEKELISYNISKEFIDKDTDFQMKMRTTYDELSFGSALSAVDISFEIERKCIKSYGYFSSGRPKLYTELLALLLALKEKGLIQMISGDINDFVFKKSDKYR</sequence>
<proteinExistence type="predicted"/>
<protein>
    <submittedName>
        <fullName evidence="1">Uncharacterized protein</fullName>
    </submittedName>
</protein>
<keyword evidence="2" id="KW-1185">Reference proteome</keyword>
<name>A0ABW1WJJ4_9BACL</name>
<dbReference type="Proteomes" id="UP001596267">
    <property type="component" value="Unassembled WGS sequence"/>
</dbReference>
<gene>
    <name evidence="1" type="ORF">ACFP7A_13050</name>
</gene>
<comment type="caution">
    <text evidence="1">The sequence shown here is derived from an EMBL/GenBank/DDBJ whole genome shotgun (WGS) entry which is preliminary data.</text>
</comment>
<dbReference type="EMBL" id="JBHSTQ010000016">
    <property type="protein sequence ID" value="MFC6387528.1"/>
    <property type="molecule type" value="Genomic_DNA"/>
</dbReference>
<evidence type="ECO:0000313" key="2">
    <source>
        <dbReference type="Proteomes" id="UP001596267"/>
    </source>
</evidence>
<evidence type="ECO:0000313" key="1">
    <source>
        <dbReference type="EMBL" id="MFC6387528.1"/>
    </source>
</evidence>